<dbReference type="GeneID" id="7047498"/>
<evidence type="ECO:0000256" key="3">
    <source>
        <dbReference type="ARBA" id="ARBA00022490"/>
    </source>
</evidence>
<evidence type="ECO:0000259" key="7">
    <source>
        <dbReference type="Pfam" id="PF04108"/>
    </source>
</evidence>
<dbReference type="InterPro" id="IPR045326">
    <property type="entry name" value="ATG17-like_dom"/>
</dbReference>
<protein>
    <recommendedName>
        <fullName evidence="2 6">Autophagy-related protein 17</fullName>
    </recommendedName>
</protein>
<proteinExistence type="inferred from homology"/>
<dbReference type="GO" id="GO:0000407">
    <property type="term" value="C:phagophore assembly site"/>
    <property type="evidence" value="ECO:0000318"/>
    <property type="project" value="GO_Central"/>
</dbReference>
<dbReference type="GO" id="GO:1990316">
    <property type="term" value="C:Atg1/ULK1 kinase complex"/>
    <property type="evidence" value="ECO:0000318"/>
    <property type="project" value="GO_Central"/>
</dbReference>
<dbReference type="AlphaFoldDB" id="B6K8D9"/>
<keyword evidence="8" id="KW-0418">Kinase</keyword>
<dbReference type="OMA" id="PENIWPN"/>
<dbReference type="EMBL" id="KE651167">
    <property type="protein sequence ID" value="EEB09793.1"/>
    <property type="molecule type" value="Genomic_DNA"/>
</dbReference>
<keyword evidence="10" id="KW-1185">Reference proteome</keyword>
<dbReference type="GO" id="GO:0034727">
    <property type="term" value="P:piecemeal microautophagy of the nucleus"/>
    <property type="evidence" value="ECO:0000318"/>
    <property type="project" value="GO_Central"/>
</dbReference>
<dbReference type="PANTHER" id="PTHR28005:SF1">
    <property type="entry name" value="AUTOPHAGY-RELATED PROTEIN 17"/>
    <property type="match status" value="1"/>
</dbReference>
<dbReference type="OrthoDB" id="1937984at2759"/>
<dbReference type="GO" id="GO:0060090">
    <property type="term" value="F:molecular adaptor activity"/>
    <property type="evidence" value="ECO:0000318"/>
    <property type="project" value="GO_Central"/>
</dbReference>
<gene>
    <name evidence="9" type="primary">atg17</name>
    <name evidence="8" type="ORF">SJAG_05017</name>
</gene>
<evidence type="ECO:0000313" key="9">
    <source>
        <dbReference type="JaponicusDB" id="SJAG_05017"/>
    </source>
</evidence>
<evidence type="ECO:0000313" key="8">
    <source>
        <dbReference type="EMBL" id="EEB09793.1"/>
    </source>
</evidence>
<keyword evidence="4 6" id="KW-0072">Autophagy</keyword>
<feature type="domain" description="Autophagy protein ATG17-like" evidence="7">
    <location>
        <begin position="14"/>
        <end position="359"/>
    </location>
</feature>
<dbReference type="PANTHER" id="PTHR28005">
    <property type="entry name" value="AUTOPHAGY-RELATED PROTEIN 17"/>
    <property type="match status" value="1"/>
</dbReference>
<evidence type="ECO:0000256" key="6">
    <source>
        <dbReference type="RuleBase" id="RU368080"/>
    </source>
</evidence>
<comment type="similarity">
    <text evidence="1 6">Belongs to the ATG17 family.</text>
</comment>
<organism evidence="8 10">
    <name type="scientific">Schizosaccharomyces japonicus (strain yFS275 / FY16936)</name>
    <name type="common">Fission yeast</name>
    <dbReference type="NCBI Taxonomy" id="402676"/>
    <lineage>
        <taxon>Eukaryota</taxon>
        <taxon>Fungi</taxon>
        <taxon>Dikarya</taxon>
        <taxon>Ascomycota</taxon>
        <taxon>Taphrinomycotina</taxon>
        <taxon>Schizosaccharomycetes</taxon>
        <taxon>Schizosaccharomycetales</taxon>
        <taxon>Schizosaccharomycetaceae</taxon>
        <taxon>Schizosaccharomyces</taxon>
    </lineage>
</organism>
<dbReference type="GO" id="GO:0000425">
    <property type="term" value="P:pexophagy"/>
    <property type="evidence" value="ECO:0000318"/>
    <property type="project" value="GO_Central"/>
</dbReference>
<dbReference type="GO" id="GO:0030295">
    <property type="term" value="F:protein kinase activator activity"/>
    <property type="evidence" value="ECO:0000318"/>
    <property type="project" value="GO_Central"/>
</dbReference>
<evidence type="ECO:0000256" key="2">
    <source>
        <dbReference type="ARBA" id="ARBA00013806"/>
    </source>
</evidence>
<dbReference type="GO" id="GO:0000423">
    <property type="term" value="P:mitophagy"/>
    <property type="evidence" value="ECO:0000318"/>
    <property type="project" value="GO_Central"/>
</dbReference>
<evidence type="ECO:0000256" key="5">
    <source>
        <dbReference type="ARBA" id="ARBA00023136"/>
    </source>
</evidence>
<dbReference type="RefSeq" id="XP_002176086.1">
    <property type="nucleotide sequence ID" value="XM_002176050.1"/>
</dbReference>
<evidence type="ECO:0000313" key="10">
    <source>
        <dbReference type="Proteomes" id="UP000001744"/>
    </source>
</evidence>
<dbReference type="GO" id="GO:0000045">
    <property type="term" value="P:autophagosome assembly"/>
    <property type="evidence" value="ECO:0000318"/>
    <property type="project" value="GO_Central"/>
</dbReference>
<accession>B6K8D9</accession>
<dbReference type="GO" id="GO:0034045">
    <property type="term" value="C:phagophore assembly site membrane"/>
    <property type="evidence" value="ECO:0007669"/>
    <property type="project" value="UniProtKB-SubCell"/>
</dbReference>
<sequence>MDQLSEWAIQAKNALSQAQQYCEAAHRIDEEAMNMLQHYQKQHERLKELSKLTASQCSRLDASTALIQQLLSLVQKHPTFNQLSQLHEQLEAALKRLRETSVDLAFGCNHDNLYAFVDDTALEDLKTRLRCVTDSVWNAYERLVGLLDEGLCSQYRTRLLNTNLEFAVPTNNSVAEELADLLFQVAQHYEQCTKAVEIYSTLDEAASRELVEVLREDSEHLPVVLAQLKSGLDSTRAFQQSVNDYSSNIQAASVQLEPLAEELNKNELTNQRHEAAHELIKAQTGIEIPQLAQELIQLRNHYTQFAKTYNSLLDEVRRRRAYETRMRGLVRDFVTKLEKEQSGESEARVAFLNRHGDFLPQTLWPAVTDPPLHFEITEHQYSELPDIEDRSTKH</sequence>
<evidence type="ECO:0000256" key="1">
    <source>
        <dbReference type="ARBA" id="ARBA00006259"/>
    </source>
</evidence>
<keyword evidence="5" id="KW-0472">Membrane</keyword>
<dbReference type="JaponicusDB" id="SJAG_05017">
    <property type="gene designation" value="atg17"/>
</dbReference>
<dbReference type="STRING" id="402676.B6K8D9"/>
<dbReference type="eggNOG" id="ENOG502RW77">
    <property type="taxonomic scope" value="Eukaryota"/>
</dbReference>
<comment type="function">
    <text evidence="6">Autophagy-specific protein that functions in response to autophagy-inducing signals as a scaffold to recruit other ATG proteins to organize preautophagosomal structure (PAS) formation. Modulates the timing and magnitude of the autophagy response, such as the size of the sequestering vesicles. Plays particularly a role in pexophagy and nucleophagy.</text>
</comment>
<dbReference type="GO" id="GO:0016301">
    <property type="term" value="F:kinase activity"/>
    <property type="evidence" value="ECO:0007669"/>
    <property type="project" value="UniProtKB-KW"/>
</dbReference>
<keyword evidence="8" id="KW-0808">Transferase</keyword>
<comment type="subcellular location">
    <subcellularLocation>
        <location evidence="6">Cytoplasm</location>
    </subcellularLocation>
    <subcellularLocation>
        <location evidence="6">Preautophagosomal structure membrane</location>
        <topology evidence="6">Peripheral membrane protein</topology>
    </subcellularLocation>
</comment>
<name>B6K8D9_SCHJY</name>
<dbReference type="Proteomes" id="UP000001744">
    <property type="component" value="Unassembled WGS sequence"/>
</dbReference>
<keyword evidence="3 6" id="KW-0963">Cytoplasm</keyword>
<evidence type="ECO:0000256" key="4">
    <source>
        <dbReference type="ARBA" id="ARBA00023006"/>
    </source>
</evidence>
<reference evidence="8 10" key="1">
    <citation type="journal article" date="2011" name="Science">
        <title>Comparative functional genomics of the fission yeasts.</title>
        <authorList>
            <person name="Rhind N."/>
            <person name="Chen Z."/>
            <person name="Yassour M."/>
            <person name="Thompson D.A."/>
            <person name="Haas B.J."/>
            <person name="Habib N."/>
            <person name="Wapinski I."/>
            <person name="Roy S."/>
            <person name="Lin M.F."/>
            <person name="Heiman D.I."/>
            <person name="Young S.K."/>
            <person name="Furuya K."/>
            <person name="Guo Y."/>
            <person name="Pidoux A."/>
            <person name="Chen H.M."/>
            <person name="Robbertse B."/>
            <person name="Goldberg J.M."/>
            <person name="Aoki K."/>
            <person name="Bayne E.H."/>
            <person name="Berlin A.M."/>
            <person name="Desjardins C.A."/>
            <person name="Dobbs E."/>
            <person name="Dukaj L."/>
            <person name="Fan L."/>
            <person name="FitzGerald M.G."/>
            <person name="French C."/>
            <person name="Gujja S."/>
            <person name="Hansen K."/>
            <person name="Keifenheim D."/>
            <person name="Levin J.Z."/>
            <person name="Mosher R.A."/>
            <person name="Mueller C.A."/>
            <person name="Pfiffner J."/>
            <person name="Priest M."/>
            <person name="Russ C."/>
            <person name="Smialowska A."/>
            <person name="Swoboda P."/>
            <person name="Sykes S.M."/>
            <person name="Vaughn M."/>
            <person name="Vengrova S."/>
            <person name="Yoder R."/>
            <person name="Zeng Q."/>
            <person name="Allshire R."/>
            <person name="Baulcombe D."/>
            <person name="Birren B.W."/>
            <person name="Brown W."/>
            <person name="Ekwall K."/>
            <person name="Kellis M."/>
            <person name="Leatherwood J."/>
            <person name="Levin H."/>
            <person name="Margalit H."/>
            <person name="Martienssen R."/>
            <person name="Nieduszynski C.A."/>
            <person name="Spatafora J.W."/>
            <person name="Friedman N."/>
            <person name="Dalgaard J.Z."/>
            <person name="Baumann P."/>
            <person name="Niki H."/>
            <person name="Regev A."/>
            <person name="Nusbaum C."/>
        </authorList>
    </citation>
    <scope>NUCLEOTIDE SEQUENCE [LARGE SCALE GENOMIC DNA]</scope>
    <source>
        <strain evidence="10">yFS275 / FY16936</strain>
    </source>
</reference>
<dbReference type="InterPro" id="IPR007240">
    <property type="entry name" value="Atg17"/>
</dbReference>
<dbReference type="VEuPathDB" id="FungiDB:SJAG_05017"/>
<dbReference type="HOGENOM" id="CLU_674655_0_0_1"/>
<dbReference type="Pfam" id="PF04108">
    <property type="entry name" value="ATG17_like"/>
    <property type="match status" value="1"/>
</dbReference>